<dbReference type="InterPro" id="IPR027417">
    <property type="entry name" value="P-loop_NTPase"/>
</dbReference>
<evidence type="ECO:0000313" key="2">
    <source>
        <dbReference type="EMBL" id="ABS70839.1"/>
    </source>
</evidence>
<evidence type="ECO:0000259" key="1">
    <source>
        <dbReference type="Pfam" id="PF00931"/>
    </source>
</evidence>
<proteinExistence type="predicted"/>
<dbReference type="Pfam" id="PF00931">
    <property type="entry name" value="NB-ARC"/>
    <property type="match status" value="1"/>
</dbReference>
<feature type="non-terminal residue" evidence="2">
    <location>
        <position position="87"/>
    </location>
</feature>
<dbReference type="EMBL" id="EF464264">
    <property type="protein sequence ID" value="ABS70839.1"/>
    <property type="molecule type" value="Genomic_DNA"/>
</dbReference>
<dbReference type="PANTHER" id="PTHR19338:SF32">
    <property type="entry name" value="OS06G0287500 PROTEIN"/>
    <property type="match status" value="1"/>
</dbReference>
<name>A7KJW8_HUMLU</name>
<dbReference type="InterPro" id="IPR002182">
    <property type="entry name" value="NB-ARC"/>
</dbReference>
<dbReference type="GO" id="GO:0043531">
    <property type="term" value="F:ADP binding"/>
    <property type="evidence" value="ECO:0007669"/>
    <property type="project" value="InterPro"/>
</dbReference>
<dbReference type="SUPFAM" id="SSF52540">
    <property type="entry name" value="P-loop containing nucleoside triphosphate hydrolases"/>
    <property type="match status" value="1"/>
</dbReference>
<sequence length="87" mass="10063">GGMGKTTLAKKAYDNAVLRQCFDYQAWITVSQSHDIEELLKIMAKEICTVDKHSTKKIDTMRFRELITTLSHSLQSKRYVLVLDDVW</sequence>
<accession>A7KJW8</accession>
<feature type="domain" description="NB-ARC" evidence="1">
    <location>
        <begin position="1"/>
        <end position="87"/>
    </location>
</feature>
<protein>
    <submittedName>
        <fullName evidence="2">Putative RGA</fullName>
    </submittedName>
</protein>
<dbReference type="PANTHER" id="PTHR19338">
    <property type="entry name" value="TRANSLOCASE OF INNER MITOCHONDRIAL MEMBRANE 13 HOMOLOG"/>
    <property type="match status" value="1"/>
</dbReference>
<feature type="non-terminal residue" evidence="2">
    <location>
        <position position="1"/>
    </location>
</feature>
<organism evidence="2">
    <name type="scientific">Humulus lupulus</name>
    <name type="common">European hop</name>
    <dbReference type="NCBI Taxonomy" id="3486"/>
    <lineage>
        <taxon>Eukaryota</taxon>
        <taxon>Viridiplantae</taxon>
        <taxon>Streptophyta</taxon>
        <taxon>Embryophyta</taxon>
        <taxon>Tracheophyta</taxon>
        <taxon>Spermatophyta</taxon>
        <taxon>Magnoliopsida</taxon>
        <taxon>eudicotyledons</taxon>
        <taxon>Gunneridae</taxon>
        <taxon>Pentapetalae</taxon>
        <taxon>rosids</taxon>
        <taxon>fabids</taxon>
        <taxon>Rosales</taxon>
        <taxon>Cannabaceae</taxon>
        <taxon>Humulus</taxon>
    </lineage>
</organism>
<reference evidence="2" key="1">
    <citation type="submission" date="2007-02" db="EMBL/GenBank/DDBJ databases">
        <title>Isolation and characterization of disease resistance gene analogs from hop Humulus lupulus L.</title>
        <authorList>
            <person name="Kozjak P."/>
            <person name="Javornik B."/>
        </authorList>
    </citation>
    <scope>NUCLEOTIDE SEQUENCE</scope>
</reference>
<dbReference type="Gene3D" id="3.40.50.300">
    <property type="entry name" value="P-loop containing nucleotide triphosphate hydrolases"/>
    <property type="match status" value="1"/>
</dbReference>
<dbReference type="AlphaFoldDB" id="A7KJW8"/>